<organism evidence="2 3">
    <name type="scientific">Fonsecaea erecta</name>
    <dbReference type="NCBI Taxonomy" id="1367422"/>
    <lineage>
        <taxon>Eukaryota</taxon>
        <taxon>Fungi</taxon>
        <taxon>Dikarya</taxon>
        <taxon>Ascomycota</taxon>
        <taxon>Pezizomycotina</taxon>
        <taxon>Eurotiomycetes</taxon>
        <taxon>Chaetothyriomycetidae</taxon>
        <taxon>Chaetothyriales</taxon>
        <taxon>Herpotrichiellaceae</taxon>
        <taxon>Fonsecaea</taxon>
    </lineage>
</organism>
<comment type="similarity">
    <text evidence="1">Belongs to the TTC36 family.</text>
</comment>
<dbReference type="Proteomes" id="UP000078343">
    <property type="component" value="Unassembled WGS sequence"/>
</dbReference>
<gene>
    <name evidence="2" type="ORF">AYL99_05443</name>
</gene>
<evidence type="ECO:0000256" key="1">
    <source>
        <dbReference type="ARBA" id="ARBA00006995"/>
    </source>
</evidence>
<evidence type="ECO:0000313" key="3">
    <source>
        <dbReference type="Proteomes" id="UP000078343"/>
    </source>
</evidence>
<evidence type="ECO:0000313" key="2">
    <source>
        <dbReference type="EMBL" id="OAP60441.1"/>
    </source>
</evidence>
<name>A0A178ZLS3_9EURO</name>
<accession>A0A178ZLS3</accession>
<proteinExistence type="inferred from homology"/>
<sequence length="258" mass="27915">MGASGLSPNDSSVLSALFDPESSLSNTVQINNSGLGDKSPGSLKSLWEQERRALQSVNQEHPQRSDIEHSIAQLTEIITNEPSYASAWNNRAQARRMLIRDEDLPGNPGIVAEIFRDLAQAISLATPAGPSATLSSFDAKVLASAHTHRGYLLLLASKSDDNRKMLTTVPHLKALSTAELEEAASRELGMGGRYGNETARQLAVKTNPYAKLCGSIALLDIRDPRQSLLSAPLSSTCTKTCYMNNDRGANPPYDVLRR</sequence>
<keyword evidence="3" id="KW-1185">Reference proteome</keyword>
<dbReference type="PANTHER" id="PTHR21405">
    <property type="entry name" value="CDNA SEQUENCE BC021608"/>
    <property type="match status" value="1"/>
</dbReference>
<dbReference type="AlphaFoldDB" id="A0A178ZLS3"/>
<reference evidence="2 3" key="1">
    <citation type="submission" date="2016-04" db="EMBL/GenBank/DDBJ databases">
        <title>Draft genome of Fonsecaea erecta CBS 125763.</title>
        <authorList>
            <person name="Weiss V.A."/>
            <person name="Vicente V.A."/>
            <person name="Raittz R.T."/>
            <person name="Moreno L.F."/>
            <person name="De Souza E.M."/>
            <person name="Pedrosa F.O."/>
            <person name="Steffens M.B."/>
            <person name="Faoro H."/>
            <person name="Tadra-Sfeir M.Z."/>
            <person name="Najafzadeh M.J."/>
            <person name="Felipe M.S."/>
            <person name="Teixeira M."/>
            <person name="Sun J."/>
            <person name="Xi L."/>
            <person name="Gomes R."/>
            <person name="De Azevedo C.M."/>
            <person name="Salgado C.G."/>
            <person name="Da Silva M.B."/>
            <person name="Nascimento M.F."/>
            <person name="Queiroz-Telles F."/>
            <person name="Attili D.S."/>
            <person name="Gorbushina A."/>
        </authorList>
    </citation>
    <scope>NUCLEOTIDE SEQUENCE [LARGE SCALE GENOMIC DNA]</scope>
    <source>
        <strain evidence="2 3">CBS 125763</strain>
    </source>
</reference>
<dbReference type="OrthoDB" id="539634at2759"/>
<dbReference type="EMBL" id="LVYI01000004">
    <property type="protein sequence ID" value="OAP60441.1"/>
    <property type="molecule type" value="Genomic_DNA"/>
</dbReference>
<comment type="caution">
    <text evidence="2">The sequence shown here is derived from an EMBL/GenBank/DDBJ whole genome shotgun (WGS) entry which is preliminary data.</text>
</comment>
<dbReference type="InterPro" id="IPR038906">
    <property type="entry name" value="TTC36"/>
</dbReference>
<dbReference type="STRING" id="1367422.A0A178ZLS3"/>
<dbReference type="RefSeq" id="XP_018693808.1">
    <property type="nucleotide sequence ID" value="XM_018836955.1"/>
</dbReference>
<dbReference type="GeneID" id="30009611"/>
<dbReference type="GO" id="GO:0006570">
    <property type="term" value="P:tyrosine metabolic process"/>
    <property type="evidence" value="ECO:0007669"/>
    <property type="project" value="TreeGrafter"/>
</dbReference>
<protein>
    <submittedName>
        <fullName evidence="2">Uncharacterized protein</fullName>
    </submittedName>
</protein>
<dbReference type="PANTHER" id="PTHR21405:SF0">
    <property type="entry name" value="TETRATRICOPEPTIDE REPEAT PROTEIN 36"/>
    <property type="match status" value="1"/>
</dbReference>